<evidence type="ECO:0000313" key="7">
    <source>
        <dbReference type="Proteomes" id="UP000292298"/>
    </source>
</evidence>
<dbReference type="PANTHER" id="PTHR43356:SF2">
    <property type="entry name" value="PHOSPHATE ACETYLTRANSFERASE"/>
    <property type="match status" value="1"/>
</dbReference>
<dbReference type="InterPro" id="IPR050500">
    <property type="entry name" value="Phos_Acetyltrans/Butyryltrans"/>
</dbReference>
<dbReference type="GO" id="GO:0016746">
    <property type="term" value="F:acyltransferase activity"/>
    <property type="evidence" value="ECO:0007669"/>
    <property type="project" value="UniProtKB-KW"/>
</dbReference>
<feature type="domain" description="MaoC-like" evidence="5">
    <location>
        <begin position="30"/>
        <end position="125"/>
    </location>
</feature>
<dbReference type="GO" id="GO:0016836">
    <property type="term" value="F:hydro-lyase activity"/>
    <property type="evidence" value="ECO:0007669"/>
    <property type="project" value="UniProtKB-ARBA"/>
</dbReference>
<dbReference type="Pfam" id="PF01575">
    <property type="entry name" value="MaoC_dehydratas"/>
    <property type="match status" value="1"/>
</dbReference>
<dbReference type="Proteomes" id="UP000292298">
    <property type="component" value="Unassembled WGS sequence"/>
</dbReference>
<dbReference type="Gene3D" id="3.10.129.10">
    <property type="entry name" value="Hotdog Thioesterase"/>
    <property type="match status" value="1"/>
</dbReference>
<keyword evidence="1" id="KW-0808">Transferase</keyword>
<dbReference type="Gene3D" id="3.40.718.10">
    <property type="entry name" value="Isopropylmalate Dehydrogenase"/>
    <property type="match status" value="1"/>
</dbReference>
<dbReference type="EMBL" id="SHLI01000001">
    <property type="protein sequence ID" value="RZU98291.1"/>
    <property type="molecule type" value="Genomic_DNA"/>
</dbReference>
<evidence type="ECO:0000256" key="3">
    <source>
        <dbReference type="ARBA" id="ARBA00023315"/>
    </source>
</evidence>
<dbReference type="InterPro" id="IPR029069">
    <property type="entry name" value="HotDog_dom_sf"/>
</dbReference>
<feature type="domain" description="Phosphate acetyl/butaryl transferase" evidence="4">
    <location>
        <begin position="243"/>
        <end position="455"/>
    </location>
</feature>
<dbReference type="SUPFAM" id="SSF53659">
    <property type="entry name" value="Isocitrate/Isopropylmalate dehydrogenase-like"/>
    <property type="match status" value="1"/>
</dbReference>
<evidence type="ECO:0000256" key="1">
    <source>
        <dbReference type="ARBA" id="ARBA00022679"/>
    </source>
</evidence>
<accession>A0A4Q8CZ53</accession>
<proteinExistence type="predicted"/>
<dbReference type="AlphaFoldDB" id="A0A4Q8CZ53"/>
<dbReference type="Pfam" id="PF01515">
    <property type="entry name" value="PTA_PTB"/>
    <property type="match status" value="1"/>
</dbReference>
<gene>
    <name evidence="6" type="ORF">EV698_0535</name>
</gene>
<keyword evidence="7" id="KW-1185">Reference proteome</keyword>
<sequence length="480" mass="51067">MWTGGIMSGSDLIENRTFDEIEIGDSAMLEKRLTMEDIKLFAVMSGDVNPAHVDEEFARSSRFHELIAHGMWGGALISTVLGTQLPGPGTIYLGQTLRFRGPVTLGDQIRVKVTATEKDEQKGRITFACEGRNQEDALVLDGEAKVLAPTDKISRPRAVMPTIRLAEEGHLSEMLADADAQEPTTAAVVHPVDIESMQALDIAVQRRLIRPVLVGPLARMQAAADDAGVDISGFEQVATQHSHGAAKAAVDMVSSGDVAMLIKGGLATDELLGKLIDPRNGLRTEREPSQVMAFDVPTYPRPLLISDPLVNIHPTLFEKRDIVSNMALLAHALGIHEPRIAMLSSSEAIDPKLSSTLDAAAICKMADRGQVKGAVIDGPMAFDAAISAATARSRGLESPVAGRADGLIAPDLEAASMLVKQLSHLADARGAGLLMGLRVPVVMSTRDDNVASRLTGIALARCYLAHLEHAGRDAIMSAAG</sequence>
<dbReference type="InterPro" id="IPR002505">
    <property type="entry name" value="PTA_PTB"/>
</dbReference>
<dbReference type="InterPro" id="IPR002539">
    <property type="entry name" value="MaoC-like_dom"/>
</dbReference>
<evidence type="ECO:0000256" key="2">
    <source>
        <dbReference type="ARBA" id="ARBA00023239"/>
    </source>
</evidence>
<dbReference type="SUPFAM" id="SSF54637">
    <property type="entry name" value="Thioesterase/thiol ester dehydrase-isomerase"/>
    <property type="match status" value="1"/>
</dbReference>
<dbReference type="FunFam" id="3.10.129.10:FF:000042">
    <property type="entry name" value="MaoC domain protein dehydratase"/>
    <property type="match status" value="1"/>
</dbReference>
<evidence type="ECO:0000313" key="6">
    <source>
        <dbReference type="EMBL" id="RZU98291.1"/>
    </source>
</evidence>
<organism evidence="6 7">
    <name type="scientific">Spiribacter vilamensis</name>
    <dbReference type="NCBI Taxonomy" id="531306"/>
    <lineage>
        <taxon>Bacteria</taxon>
        <taxon>Pseudomonadati</taxon>
        <taxon>Pseudomonadota</taxon>
        <taxon>Gammaproteobacteria</taxon>
        <taxon>Chromatiales</taxon>
        <taxon>Ectothiorhodospiraceae</taxon>
        <taxon>Spiribacter</taxon>
    </lineage>
</organism>
<reference evidence="6 7" key="1">
    <citation type="submission" date="2019-02" db="EMBL/GenBank/DDBJ databases">
        <title>Genomic Encyclopedia of Type Strains, Phase IV (KMG-IV): sequencing the most valuable type-strain genomes for metagenomic binning, comparative biology and taxonomic classification.</title>
        <authorList>
            <person name="Goeker M."/>
        </authorList>
    </citation>
    <scope>NUCLEOTIDE SEQUENCE [LARGE SCALE GENOMIC DNA]</scope>
    <source>
        <strain evidence="6 7">DSM 21056</strain>
    </source>
</reference>
<comment type="caution">
    <text evidence="6">The sequence shown here is derived from an EMBL/GenBank/DDBJ whole genome shotgun (WGS) entry which is preliminary data.</text>
</comment>
<dbReference type="PANTHER" id="PTHR43356">
    <property type="entry name" value="PHOSPHATE ACETYLTRANSFERASE"/>
    <property type="match status" value="1"/>
</dbReference>
<name>A0A4Q8CZ53_9GAMM</name>
<keyword evidence="2" id="KW-0456">Lyase</keyword>
<evidence type="ECO:0000259" key="4">
    <source>
        <dbReference type="Pfam" id="PF01515"/>
    </source>
</evidence>
<evidence type="ECO:0000259" key="5">
    <source>
        <dbReference type="Pfam" id="PF01575"/>
    </source>
</evidence>
<keyword evidence="3" id="KW-0012">Acyltransferase</keyword>
<protein>
    <submittedName>
        <fullName evidence="6">Phosphotransacetylase</fullName>
    </submittedName>
</protein>
<dbReference type="NCBIfam" id="NF006045">
    <property type="entry name" value="PRK08190.1"/>
    <property type="match status" value="1"/>
</dbReference>
<dbReference type="CDD" id="cd03449">
    <property type="entry name" value="R_hydratase"/>
    <property type="match status" value="1"/>
</dbReference>